<evidence type="ECO:0000313" key="3">
    <source>
        <dbReference type="Proteomes" id="UP000054560"/>
    </source>
</evidence>
<accession>A0A0L0GDU7</accession>
<organism evidence="2 3">
    <name type="scientific">Sphaeroforma arctica JP610</name>
    <dbReference type="NCBI Taxonomy" id="667725"/>
    <lineage>
        <taxon>Eukaryota</taxon>
        <taxon>Ichthyosporea</taxon>
        <taxon>Ichthyophonida</taxon>
        <taxon>Sphaeroforma</taxon>
    </lineage>
</organism>
<feature type="region of interest" description="Disordered" evidence="1">
    <location>
        <begin position="1"/>
        <end position="92"/>
    </location>
</feature>
<evidence type="ECO:0000256" key="1">
    <source>
        <dbReference type="SAM" id="MobiDB-lite"/>
    </source>
</evidence>
<dbReference type="AlphaFoldDB" id="A0A0L0GDU7"/>
<feature type="compositionally biased region" description="Low complexity" evidence="1">
    <location>
        <begin position="75"/>
        <end position="91"/>
    </location>
</feature>
<dbReference type="EMBL" id="KQ241651">
    <property type="protein sequence ID" value="KNC86443.1"/>
    <property type="molecule type" value="Genomic_DNA"/>
</dbReference>
<proteinExistence type="predicted"/>
<feature type="region of interest" description="Disordered" evidence="1">
    <location>
        <begin position="205"/>
        <end position="298"/>
    </location>
</feature>
<keyword evidence="3" id="KW-1185">Reference proteome</keyword>
<feature type="region of interest" description="Disordered" evidence="1">
    <location>
        <begin position="319"/>
        <end position="346"/>
    </location>
</feature>
<evidence type="ECO:0000313" key="2">
    <source>
        <dbReference type="EMBL" id="KNC86443.1"/>
    </source>
</evidence>
<dbReference type="Proteomes" id="UP000054560">
    <property type="component" value="Unassembled WGS sequence"/>
</dbReference>
<feature type="compositionally biased region" description="Polar residues" evidence="1">
    <location>
        <begin position="205"/>
        <end position="273"/>
    </location>
</feature>
<feature type="compositionally biased region" description="Polar residues" evidence="1">
    <location>
        <begin position="286"/>
        <end position="296"/>
    </location>
</feature>
<feature type="compositionally biased region" description="Polar residues" evidence="1">
    <location>
        <begin position="53"/>
        <end position="74"/>
    </location>
</feature>
<name>A0A0L0GDU7_9EUKA</name>
<protein>
    <submittedName>
        <fullName evidence="2">Uncharacterized protein</fullName>
    </submittedName>
</protein>
<sequence>MSNNPFGDDLPVSGLGAQQQQQQPQFGASQQQRQIEHTQAQSIPGQGFMGQGNPYQVPQNSYASPQYGSPANGMNTYQNQTQPQGQTQGYQHRPSYVHDQQLINTTHAKGDMIVGSLDHEHRGSLFMPNMGATQQPGPYAPFGNQGQQQQPNMNMGMGMQQQPPPQAGTNSMDQLMKSLAAMKTGRDSMSNAAMPVSFDPLMEVPSTQQAPAAQNNDPFASFAGQGNNQQQPSADPFGSTSHTPASAQNSGLQYNHNPASSTNRGIQFNNQPITEDFPDPFTPTPSAGNLSGTPQNRDADPFAPALAQQMKPKVGTIKEDDTKLERKRSEPMTKDEPVSKELDDVSGLTKSDMDRLVRECTFHTGYRGFTLDGVHTKRSVKGKYSVKIGWRTAIKICGDSTGIIIVSHDRQSILHHFKWKDIQMVDHVHKDTLSTPLDKRSRKNFLGVKLKDGSVYVINSQFTPELKRSFMEKANVPVNNR</sequence>
<feature type="compositionally biased region" description="Basic and acidic residues" evidence="1">
    <location>
        <begin position="319"/>
        <end position="343"/>
    </location>
</feature>
<gene>
    <name evidence="2" type="ORF">SARC_01399</name>
</gene>
<feature type="compositionally biased region" description="Low complexity" evidence="1">
    <location>
        <begin position="18"/>
        <end position="33"/>
    </location>
</feature>
<dbReference type="RefSeq" id="XP_014160345.1">
    <property type="nucleotide sequence ID" value="XM_014304870.1"/>
</dbReference>
<reference evidence="2 3" key="1">
    <citation type="submission" date="2011-02" db="EMBL/GenBank/DDBJ databases">
        <title>The Genome Sequence of Sphaeroforma arctica JP610.</title>
        <authorList>
            <consortium name="The Broad Institute Genome Sequencing Platform"/>
            <person name="Russ C."/>
            <person name="Cuomo C."/>
            <person name="Young S.K."/>
            <person name="Zeng Q."/>
            <person name="Gargeya S."/>
            <person name="Alvarado L."/>
            <person name="Berlin A."/>
            <person name="Chapman S.B."/>
            <person name="Chen Z."/>
            <person name="Freedman E."/>
            <person name="Gellesch M."/>
            <person name="Goldberg J."/>
            <person name="Griggs A."/>
            <person name="Gujja S."/>
            <person name="Heilman E."/>
            <person name="Heiman D."/>
            <person name="Howarth C."/>
            <person name="Mehta T."/>
            <person name="Neiman D."/>
            <person name="Pearson M."/>
            <person name="Roberts A."/>
            <person name="Saif S."/>
            <person name="Shea T."/>
            <person name="Shenoy N."/>
            <person name="Sisk P."/>
            <person name="Stolte C."/>
            <person name="Sykes S."/>
            <person name="White J."/>
            <person name="Yandava C."/>
            <person name="Burger G."/>
            <person name="Gray M.W."/>
            <person name="Holland P.W.H."/>
            <person name="King N."/>
            <person name="Lang F.B.F."/>
            <person name="Roger A.J."/>
            <person name="Ruiz-Trillo I."/>
            <person name="Haas B."/>
            <person name="Nusbaum C."/>
            <person name="Birren B."/>
        </authorList>
    </citation>
    <scope>NUCLEOTIDE SEQUENCE [LARGE SCALE GENOMIC DNA]</scope>
    <source>
        <strain evidence="2 3">JP610</strain>
    </source>
</reference>
<dbReference type="GeneID" id="25901903"/>